<keyword evidence="4" id="KW-1185">Reference proteome</keyword>
<gene>
    <name evidence="1" type="ORF">RCZ15_06590</name>
    <name evidence="2" type="ORF">RCZ16_10660</name>
</gene>
<proteinExistence type="predicted"/>
<evidence type="ECO:0008006" key="5">
    <source>
        <dbReference type="Google" id="ProtNLM"/>
    </source>
</evidence>
<organism evidence="1 3">
    <name type="scientific">Capnocytophaga catalasegens</name>
    <dbReference type="NCBI Taxonomy" id="1004260"/>
    <lineage>
        <taxon>Bacteria</taxon>
        <taxon>Pseudomonadati</taxon>
        <taxon>Bacteroidota</taxon>
        <taxon>Flavobacteriia</taxon>
        <taxon>Flavobacteriales</taxon>
        <taxon>Flavobacteriaceae</taxon>
        <taxon>Capnocytophaga</taxon>
    </lineage>
</organism>
<evidence type="ECO:0000313" key="3">
    <source>
        <dbReference type="Proteomes" id="UP001207736"/>
    </source>
</evidence>
<dbReference type="Proteomes" id="UP001208692">
    <property type="component" value="Unassembled WGS sequence"/>
</dbReference>
<reference evidence="1 4" key="1">
    <citation type="submission" date="2021-11" db="EMBL/GenBank/DDBJ databases">
        <title>Draft genome sequence of Capnocytophaga sp. strain KC07075 isolated from cat oral cavity.</title>
        <authorList>
            <person name="Suzuki M."/>
            <person name="Imaoka K."/>
            <person name="Kimura M."/>
            <person name="Morikawa S."/>
            <person name="Maeda K."/>
        </authorList>
    </citation>
    <scope>NUCLEOTIDE SEQUENCE</scope>
    <source>
        <strain evidence="1">KC07075</strain>
        <strain evidence="2 4">KC07079</strain>
    </source>
</reference>
<sequence length="252" mass="29264">MSANKLITVDLHGLHQAEFGQFITRFYEDFGKTSLSEETDADFKMLFDGLKELIPSYNRSLEQFRATEESKKIAELDKVRDIDFQALRDSIKPYRATKNAVQKNAYEALKIVIDVYKNASKEGYEKETSLISTLVSTLQSDKYAPHVKTLRIGEFVTELEKTNKAFNDVFAHRSFLMLQKETLNSRELRKEMTAIYRKMTKYIETLADVKQDEYYKKVLDVMNNSRKYYADILAVRSGRKGKGEKETLENVK</sequence>
<evidence type="ECO:0000313" key="1">
    <source>
        <dbReference type="EMBL" id="GJM49684.1"/>
    </source>
</evidence>
<protein>
    <recommendedName>
        <fullName evidence="5">Hemagglutinin</fullName>
    </recommendedName>
</protein>
<name>A0AAV5ASY1_9FLAO</name>
<dbReference type="RefSeq" id="WP_264846153.1">
    <property type="nucleotide sequence ID" value="NZ_BPMA01000018.1"/>
</dbReference>
<evidence type="ECO:0000313" key="4">
    <source>
        <dbReference type="Proteomes" id="UP001208692"/>
    </source>
</evidence>
<dbReference type="EMBL" id="BQKA01000012">
    <property type="protein sequence ID" value="GJM49684.1"/>
    <property type="molecule type" value="Genomic_DNA"/>
</dbReference>
<comment type="caution">
    <text evidence="1">The sequence shown here is derived from an EMBL/GenBank/DDBJ whole genome shotgun (WGS) entry which is preliminary data.</text>
</comment>
<dbReference type="InterPro" id="IPR046228">
    <property type="entry name" value="DUF6261"/>
</dbReference>
<dbReference type="Proteomes" id="UP001207736">
    <property type="component" value="Unassembled WGS sequence"/>
</dbReference>
<dbReference type="Pfam" id="PF19775">
    <property type="entry name" value="DUF6261"/>
    <property type="match status" value="1"/>
</dbReference>
<dbReference type="EMBL" id="BQKB01000018">
    <property type="protein sequence ID" value="GJM52749.1"/>
    <property type="molecule type" value="Genomic_DNA"/>
</dbReference>
<evidence type="ECO:0000313" key="2">
    <source>
        <dbReference type="EMBL" id="GJM52749.1"/>
    </source>
</evidence>
<dbReference type="AlphaFoldDB" id="A0AAV5ASY1"/>
<accession>A0AAV5ASY1</accession>